<dbReference type="InterPro" id="IPR018712">
    <property type="entry name" value="Tle1-like_cat"/>
</dbReference>
<dbReference type="EMBL" id="LNZH02000204">
    <property type="protein sequence ID" value="OCB86156.1"/>
    <property type="molecule type" value="Genomic_DNA"/>
</dbReference>
<evidence type="ECO:0000259" key="2">
    <source>
        <dbReference type="Pfam" id="PF09994"/>
    </source>
</evidence>
<name>A0A9Q5HUB9_SANBA</name>
<dbReference type="Pfam" id="PF09994">
    <property type="entry name" value="T6SS_Tle1-like_cat"/>
    <property type="match status" value="1"/>
</dbReference>
<dbReference type="Proteomes" id="UP000757232">
    <property type="component" value="Unassembled WGS sequence"/>
</dbReference>
<feature type="compositionally biased region" description="Polar residues" evidence="1">
    <location>
        <begin position="39"/>
        <end position="51"/>
    </location>
</feature>
<feature type="region of interest" description="Disordered" evidence="1">
    <location>
        <begin position="605"/>
        <end position="626"/>
    </location>
</feature>
<feature type="compositionally biased region" description="Polar residues" evidence="1">
    <location>
        <begin position="1"/>
        <end position="16"/>
    </location>
</feature>
<evidence type="ECO:0000256" key="1">
    <source>
        <dbReference type="SAM" id="MobiDB-lite"/>
    </source>
</evidence>
<sequence>MATSQNSPPSDQNDSSRVLHEASPTIANSASGFSMSSSRTQVAIQRESTPRNWVPDPDFEERSRTLVLCFDGTGDQFDDDNSNVVQFLSCLKKDNQAEQLVYYQAGIGTYTKSAFVTPLTNKFSKVLDEMVAWNLSTHVQEGYEFLMQNYTAGDKVCIFGFSRGAYTARALAGMVQKVGLLPPYNHAQIPFAWSMYSREDKDGLINSEAFKKTFSTDVVIDFVGVWDTVASVGIIGKELPFTANNSAIRIFRHALALDEHRVKFLPNFYHNDPLAEPREAETAGSERLTAIPRTFQDLGEQSTAIHDTLKTGKIHKHRSDSQMWEATINAKTGTKTDALEVWFAGCHCDIGGGSVYNGTRNSLARIPLRWMIRECFRTKTGIIFDKDMLKKNIGLDADRLYPIVQERPPRKPAPSGSRIAKAEQQKSTFVEFFTVIGGLIAIPLTLVARIIAFPIKHFWLLLKFTRLGKFVRNTGKSAWKKLKGLFMSAKASMDPSPAISSGVEESDFKSEEDEELADALSPIYDQLHLAWFWWILELIPFRFREQKGRRDDYFVRANFGQGRKIYGDAKKNGLKVHRSVKTRLEVMDGTKSVYKPHAWFKYHPDPNNKKGKKVSGPQEWNVDEPDPRLWEWVE</sequence>
<reference evidence="3" key="1">
    <citation type="submission" date="2016-06" db="EMBL/GenBank/DDBJ databases">
        <title>Draft Genome sequence of the fungus Inonotus baumii.</title>
        <authorList>
            <person name="Zhu H."/>
            <person name="Lin W."/>
        </authorList>
    </citation>
    <scope>NUCLEOTIDE SEQUENCE</scope>
    <source>
        <strain evidence="3">821</strain>
    </source>
</reference>
<accession>A0A9Q5HUB9</accession>
<proteinExistence type="predicted"/>
<feature type="domain" description="T6SS Phospholipase effector Tle1-like catalytic" evidence="2">
    <location>
        <begin position="64"/>
        <end position="374"/>
    </location>
</feature>
<organism evidence="3 4">
    <name type="scientific">Sanghuangporus baumii</name>
    <name type="common">Phellinus baumii</name>
    <dbReference type="NCBI Taxonomy" id="108892"/>
    <lineage>
        <taxon>Eukaryota</taxon>
        <taxon>Fungi</taxon>
        <taxon>Dikarya</taxon>
        <taxon>Basidiomycota</taxon>
        <taxon>Agaricomycotina</taxon>
        <taxon>Agaricomycetes</taxon>
        <taxon>Hymenochaetales</taxon>
        <taxon>Hymenochaetaceae</taxon>
        <taxon>Sanghuangporus</taxon>
    </lineage>
</organism>
<dbReference type="PANTHER" id="PTHR33840:SF2">
    <property type="entry name" value="TLE1 PHOSPHOLIPASE DOMAIN-CONTAINING PROTEIN"/>
    <property type="match status" value="1"/>
</dbReference>
<dbReference type="SUPFAM" id="SSF53474">
    <property type="entry name" value="alpha/beta-Hydrolases"/>
    <property type="match status" value="1"/>
</dbReference>
<evidence type="ECO:0000313" key="3">
    <source>
        <dbReference type="EMBL" id="OCB86156.1"/>
    </source>
</evidence>
<dbReference type="InterPro" id="IPR029058">
    <property type="entry name" value="AB_hydrolase_fold"/>
</dbReference>
<protein>
    <recommendedName>
        <fullName evidence="2">T6SS Phospholipase effector Tle1-like catalytic domain-containing protein</fullName>
    </recommendedName>
</protein>
<dbReference type="PANTHER" id="PTHR33840">
    <property type="match status" value="1"/>
</dbReference>
<comment type="caution">
    <text evidence="3">The sequence shown here is derived from an EMBL/GenBank/DDBJ whole genome shotgun (WGS) entry which is preliminary data.</text>
</comment>
<feature type="compositionally biased region" description="Low complexity" evidence="1">
    <location>
        <begin position="29"/>
        <end position="38"/>
    </location>
</feature>
<feature type="region of interest" description="Disordered" evidence="1">
    <location>
        <begin position="1"/>
        <end position="57"/>
    </location>
</feature>
<gene>
    <name evidence="3" type="ORF">A7U60_g6745</name>
</gene>
<keyword evidence="4" id="KW-1185">Reference proteome</keyword>
<dbReference type="OrthoDB" id="3162439at2759"/>
<dbReference type="AlphaFoldDB" id="A0A9Q5HUB9"/>
<evidence type="ECO:0000313" key="4">
    <source>
        <dbReference type="Proteomes" id="UP000757232"/>
    </source>
</evidence>